<evidence type="ECO:0000313" key="3">
    <source>
        <dbReference type="Proteomes" id="UP001595818"/>
    </source>
</evidence>
<gene>
    <name evidence="2" type="ORF">ACFPFU_07605</name>
</gene>
<dbReference type="PANTHER" id="PTHR11575">
    <property type="entry name" value="5'-NUCLEOTIDASE-RELATED"/>
    <property type="match status" value="1"/>
</dbReference>
<dbReference type="Pfam" id="PF02872">
    <property type="entry name" value="5_nucleotid_C"/>
    <property type="match status" value="1"/>
</dbReference>
<evidence type="ECO:0000259" key="1">
    <source>
        <dbReference type="Pfam" id="PF02872"/>
    </source>
</evidence>
<dbReference type="EMBL" id="JBHSJJ010000003">
    <property type="protein sequence ID" value="MFC4871548.1"/>
    <property type="molecule type" value="Genomic_DNA"/>
</dbReference>
<sequence length="257" mass="28299">MQFIHSFSTPSIKFSLVCIFAAGLILSGCAGYQMSGSSGSSVSIDGEVLPDTTIQQFINPYKARLEEEMGQVIGMSARELGKPGRGENPLGNLVADFQKEFVAEVWGIEADISVINNGGLRTLLPKGAITLGKVYEISPFENYLYILELSPEDVKTLAHYTVHRQNLSISGMHLKSSDNQLEELLINGKPLDTNKTYLLAINDYLANGGDDMPFLIPVRRYRTSTTLIRDVIITKIKELEAAGKMIDARLEGRQLLN</sequence>
<dbReference type="Proteomes" id="UP001595818">
    <property type="component" value="Unassembled WGS sequence"/>
</dbReference>
<dbReference type="InterPro" id="IPR006179">
    <property type="entry name" value="5_nucleotidase/apyrase"/>
</dbReference>
<keyword evidence="3" id="KW-1185">Reference proteome</keyword>
<feature type="domain" description="5'-Nucleotidase C-terminal" evidence="1">
    <location>
        <begin position="84"/>
        <end position="213"/>
    </location>
</feature>
<evidence type="ECO:0000313" key="2">
    <source>
        <dbReference type="EMBL" id="MFC4871548.1"/>
    </source>
</evidence>
<proteinExistence type="predicted"/>
<comment type="caution">
    <text evidence="2">The sequence shown here is derived from an EMBL/GenBank/DDBJ whole genome shotgun (WGS) entry which is preliminary data.</text>
</comment>
<dbReference type="PRINTS" id="PR01607">
    <property type="entry name" value="APYRASEFAMLY"/>
</dbReference>
<dbReference type="PANTHER" id="PTHR11575:SF24">
    <property type="entry name" value="5'-NUCLEOTIDASE"/>
    <property type="match status" value="1"/>
</dbReference>
<organism evidence="2 3">
    <name type="scientific">Negadavirga shengliensis</name>
    <dbReference type="NCBI Taxonomy" id="1389218"/>
    <lineage>
        <taxon>Bacteria</taxon>
        <taxon>Pseudomonadati</taxon>
        <taxon>Bacteroidota</taxon>
        <taxon>Cytophagia</taxon>
        <taxon>Cytophagales</taxon>
        <taxon>Cyclobacteriaceae</taxon>
        <taxon>Negadavirga</taxon>
    </lineage>
</organism>
<dbReference type="RefSeq" id="WP_377063113.1">
    <property type="nucleotide sequence ID" value="NZ_JBHSJJ010000003.1"/>
</dbReference>
<reference evidence="3" key="1">
    <citation type="journal article" date="2019" name="Int. J. Syst. Evol. Microbiol.">
        <title>The Global Catalogue of Microorganisms (GCM) 10K type strain sequencing project: providing services to taxonomists for standard genome sequencing and annotation.</title>
        <authorList>
            <consortium name="The Broad Institute Genomics Platform"/>
            <consortium name="The Broad Institute Genome Sequencing Center for Infectious Disease"/>
            <person name="Wu L."/>
            <person name="Ma J."/>
        </authorList>
    </citation>
    <scope>NUCLEOTIDE SEQUENCE [LARGE SCALE GENOMIC DNA]</scope>
    <source>
        <strain evidence="3">CGMCC 4.7466</strain>
    </source>
</reference>
<dbReference type="InterPro" id="IPR008334">
    <property type="entry name" value="5'-Nucleotdase_C"/>
</dbReference>
<accession>A0ABV9SYP6</accession>
<dbReference type="Gene3D" id="3.90.780.10">
    <property type="entry name" value="5'-Nucleotidase, C-terminal domain"/>
    <property type="match status" value="1"/>
</dbReference>
<name>A0ABV9SYP6_9BACT</name>
<dbReference type="SUPFAM" id="SSF55816">
    <property type="entry name" value="5'-nucleotidase (syn. UDP-sugar hydrolase), C-terminal domain"/>
    <property type="match status" value="1"/>
</dbReference>
<protein>
    <submittedName>
        <fullName evidence="2">5'-nucleotidase C-terminal domain-containing protein</fullName>
    </submittedName>
</protein>
<dbReference type="InterPro" id="IPR036907">
    <property type="entry name" value="5'-Nucleotdase_C_sf"/>
</dbReference>